<reference evidence="1" key="1">
    <citation type="submission" date="2013-12" db="EMBL/GenBank/DDBJ databases">
        <title>The Genome Sequence of Aphanomyces astaci APO3.</title>
        <authorList>
            <consortium name="The Broad Institute Genomics Platform"/>
            <person name="Russ C."/>
            <person name="Tyler B."/>
            <person name="van West P."/>
            <person name="Dieguez-Uribeondo J."/>
            <person name="Young S.K."/>
            <person name="Zeng Q."/>
            <person name="Gargeya S."/>
            <person name="Fitzgerald M."/>
            <person name="Abouelleil A."/>
            <person name="Alvarado L."/>
            <person name="Chapman S.B."/>
            <person name="Gainer-Dewar J."/>
            <person name="Goldberg J."/>
            <person name="Griggs A."/>
            <person name="Gujja S."/>
            <person name="Hansen M."/>
            <person name="Howarth C."/>
            <person name="Imamovic A."/>
            <person name="Ireland A."/>
            <person name="Larimer J."/>
            <person name="McCowan C."/>
            <person name="Murphy C."/>
            <person name="Pearson M."/>
            <person name="Poon T.W."/>
            <person name="Priest M."/>
            <person name="Roberts A."/>
            <person name="Saif S."/>
            <person name="Shea T."/>
            <person name="Sykes S."/>
            <person name="Wortman J."/>
            <person name="Nusbaum C."/>
            <person name="Birren B."/>
        </authorList>
    </citation>
    <scope>NUCLEOTIDE SEQUENCE [LARGE SCALE GENOMIC DNA]</scope>
    <source>
        <strain evidence="1">APO3</strain>
    </source>
</reference>
<proteinExistence type="predicted"/>
<organism evidence="1">
    <name type="scientific">Aphanomyces astaci</name>
    <name type="common">Crayfish plague agent</name>
    <dbReference type="NCBI Taxonomy" id="112090"/>
    <lineage>
        <taxon>Eukaryota</taxon>
        <taxon>Sar</taxon>
        <taxon>Stramenopiles</taxon>
        <taxon>Oomycota</taxon>
        <taxon>Saprolegniomycetes</taxon>
        <taxon>Saprolegniales</taxon>
        <taxon>Verrucalvaceae</taxon>
        <taxon>Aphanomyces</taxon>
    </lineage>
</organism>
<gene>
    <name evidence="1" type="ORF">H257_04829</name>
</gene>
<dbReference type="SUPFAM" id="SSF52833">
    <property type="entry name" value="Thioredoxin-like"/>
    <property type="match status" value="1"/>
</dbReference>
<dbReference type="GeneID" id="20806825"/>
<dbReference type="CDD" id="cd02961">
    <property type="entry name" value="PDI_a_family"/>
    <property type="match status" value="1"/>
</dbReference>
<evidence type="ECO:0000313" key="1">
    <source>
        <dbReference type="EMBL" id="ETV83101.1"/>
    </source>
</evidence>
<dbReference type="Gene3D" id="3.40.30.10">
    <property type="entry name" value="Glutaredoxin"/>
    <property type="match status" value="1"/>
</dbReference>
<dbReference type="AlphaFoldDB" id="W4GUY3"/>
<protein>
    <recommendedName>
        <fullName evidence="2">Thioredoxin-like fold domain-containing protein</fullName>
    </recommendedName>
</protein>
<sequence>MPTGASIAVGWNRFGQGSLALALKGYVHVGQVDVVAKRALTNLFALQGLPTIILVDRGKMTKYKAKRQLAAITAFARADAQDAAEPLPTWNDVSDDANKNKSAGAGGDYYRRQRLQRLLLLLQDPLPWLVVGCASPLSHIIHERPFSSHRRGIYLYTYTGEWATDDVIAFAAGGFQRSQPMTAWHNLRRRVLTNIAIVVQLHDDMFETIASTTTTTHNDTWLIALPRWTYRRRHSKLV</sequence>
<accession>W4GUY3</accession>
<name>W4GUY3_APHAT</name>
<dbReference type="EMBL" id="KI913121">
    <property type="protein sequence ID" value="ETV83101.1"/>
    <property type="molecule type" value="Genomic_DNA"/>
</dbReference>
<evidence type="ECO:0008006" key="2">
    <source>
        <dbReference type="Google" id="ProtNLM"/>
    </source>
</evidence>
<dbReference type="InterPro" id="IPR036249">
    <property type="entry name" value="Thioredoxin-like_sf"/>
</dbReference>
<dbReference type="RefSeq" id="XP_009827772.1">
    <property type="nucleotide sequence ID" value="XM_009829470.1"/>
</dbReference>
<dbReference type="OrthoDB" id="72053at2759"/>
<dbReference type="VEuPathDB" id="FungiDB:H257_04829"/>